<proteinExistence type="predicted"/>
<reference evidence="1 2" key="1">
    <citation type="submission" date="2020-08" db="EMBL/GenBank/DDBJ databases">
        <title>Bridging the membrane lipid divide: bacteria of the FCB group superphylum have the potential to synthesize archaeal ether lipids.</title>
        <authorList>
            <person name="Villanueva L."/>
            <person name="Von Meijenfeldt F.A.B."/>
            <person name="Westbye A.B."/>
            <person name="Yadav S."/>
            <person name="Hopmans E.C."/>
            <person name="Dutilh B.E."/>
            <person name="Sinninghe Damste J.S."/>
        </authorList>
    </citation>
    <scope>NUCLEOTIDE SEQUENCE [LARGE SCALE GENOMIC DNA]</scope>
    <source>
        <strain evidence="1">NIOZ-UU30</strain>
    </source>
</reference>
<dbReference type="Proteomes" id="UP000603434">
    <property type="component" value="Unassembled WGS sequence"/>
</dbReference>
<evidence type="ECO:0000313" key="2">
    <source>
        <dbReference type="Proteomes" id="UP000603434"/>
    </source>
</evidence>
<dbReference type="AlphaFoldDB" id="A0A8J6NQI5"/>
<evidence type="ECO:0000313" key="1">
    <source>
        <dbReference type="EMBL" id="MBC8360409.1"/>
    </source>
</evidence>
<name>A0A8J6NQI5_9BACT</name>
<gene>
    <name evidence="1" type="ORF">H8E23_03280</name>
</gene>
<organism evidence="1 2">
    <name type="scientific">Candidatus Desulfatibia profunda</name>
    <dbReference type="NCBI Taxonomy" id="2841695"/>
    <lineage>
        <taxon>Bacteria</taxon>
        <taxon>Pseudomonadati</taxon>
        <taxon>Thermodesulfobacteriota</taxon>
        <taxon>Desulfobacteria</taxon>
        <taxon>Desulfobacterales</taxon>
        <taxon>Desulfobacterales incertae sedis</taxon>
        <taxon>Candidatus Desulfatibia</taxon>
    </lineage>
</organism>
<protein>
    <submittedName>
        <fullName evidence="1">Uncharacterized protein</fullName>
    </submittedName>
</protein>
<accession>A0A8J6NQI5</accession>
<comment type="caution">
    <text evidence="1">The sequence shown here is derived from an EMBL/GenBank/DDBJ whole genome shotgun (WGS) entry which is preliminary data.</text>
</comment>
<dbReference type="EMBL" id="JACNJH010000088">
    <property type="protein sequence ID" value="MBC8360409.1"/>
    <property type="molecule type" value="Genomic_DNA"/>
</dbReference>
<sequence>MATFDELKTSGIEIFGAVGAWAYDEWGLLNETYFDGKNTPGAIDWVPADHNGSLGCYSSGENRIFLFKGLARPRYPTNMPKWCLENLNKRLASDVLLHEMIHQHIYQTGGWEGETSHNNERFVGEINRIAKLLELNVTAKVITPKMVDDKLFRQVAPGCLTLNEICYFPYSTRPYEYYYGYVP</sequence>